<dbReference type="EMBL" id="BMDJ01000010">
    <property type="protein sequence ID" value="GGI28191.1"/>
    <property type="molecule type" value="Genomic_DNA"/>
</dbReference>
<dbReference type="RefSeq" id="WP_188416230.1">
    <property type="nucleotide sequence ID" value="NZ_BMDJ01000010.1"/>
</dbReference>
<evidence type="ECO:0000313" key="2">
    <source>
        <dbReference type="Proteomes" id="UP000645390"/>
    </source>
</evidence>
<proteinExistence type="predicted"/>
<sequence>MHIFAHTDTRIIDLEGTIIIFIGVIKSSPTRYRVMIDGVDVGFLEDIDDVLTPTTGSNIRQAYIDKIAALRNAGR</sequence>
<dbReference type="Proteomes" id="UP000645390">
    <property type="component" value="Unassembled WGS sequence"/>
</dbReference>
<comment type="caution">
    <text evidence="1">The sequence shown here is derived from an EMBL/GenBank/DDBJ whole genome shotgun (WGS) entry which is preliminary data.</text>
</comment>
<organism evidence="1 2">
    <name type="scientific">Pedobacter mendelii</name>
    <dbReference type="NCBI Taxonomy" id="1908240"/>
    <lineage>
        <taxon>Bacteria</taxon>
        <taxon>Pseudomonadati</taxon>
        <taxon>Bacteroidota</taxon>
        <taxon>Sphingobacteriia</taxon>
        <taxon>Sphingobacteriales</taxon>
        <taxon>Sphingobacteriaceae</taxon>
        <taxon>Pedobacter</taxon>
    </lineage>
</organism>
<protein>
    <submittedName>
        <fullName evidence="1">Uncharacterized protein</fullName>
    </submittedName>
</protein>
<name>A0ABQ2BKC1_9SPHI</name>
<evidence type="ECO:0000313" key="1">
    <source>
        <dbReference type="EMBL" id="GGI28191.1"/>
    </source>
</evidence>
<reference evidence="2" key="1">
    <citation type="journal article" date="2019" name="Int. J. Syst. Evol. Microbiol.">
        <title>The Global Catalogue of Microorganisms (GCM) 10K type strain sequencing project: providing services to taxonomists for standard genome sequencing and annotation.</title>
        <authorList>
            <consortium name="The Broad Institute Genomics Platform"/>
            <consortium name="The Broad Institute Genome Sequencing Center for Infectious Disease"/>
            <person name="Wu L."/>
            <person name="Ma J."/>
        </authorList>
    </citation>
    <scope>NUCLEOTIDE SEQUENCE [LARGE SCALE GENOMIC DNA]</scope>
    <source>
        <strain evidence="2">CCM 8939</strain>
    </source>
</reference>
<keyword evidence="2" id="KW-1185">Reference proteome</keyword>
<gene>
    <name evidence="1" type="ORF">GCM10008119_31410</name>
</gene>
<accession>A0ABQ2BKC1</accession>